<protein>
    <recommendedName>
        <fullName evidence="1">Methyltransferase FkbM domain-containing protein</fullName>
    </recommendedName>
</protein>
<evidence type="ECO:0000313" key="3">
    <source>
        <dbReference type="Proteomes" id="UP000321513"/>
    </source>
</evidence>
<dbReference type="NCBIfam" id="TIGR01444">
    <property type="entry name" value="fkbM_fam"/>
    <property type="match status" value="1"/>
</dbReference>
<dbReference type="Proteomes" id="UP000321513">
    <property type="component" value="Unassembled WGS sequence"/>
</dbReference>
<sequence>MYHNNLAQAMHSNKFFVASLKLYELFKLAVKPSAYKDNNSKEYLPYILNAAVKGYTVLDIGSHKRSYFFDILKISKLPGRLIAFETSSGIYSYLQKMKRLVNLENITVEELVFTNNNAEKDNATGAPVIDFKSKKNKDEIELHQHNTVDDYCCTNFIVPALVKFKLEGNELGVLYGAKETLRKYQPQILIECSEGIVTRDTLLKAFKFLKDLNYSGYFILDELKIPLTSFDFNIYQNEVLGFYCNNFIFE</sequence>
<evidence type="ECO:0000313" key="2">
    <source>
        <dbReference type="EMBL" id="GEO12223.1"/>
    </source>
</evidence>
<keyword evidence="3" id="KW-1185">Reference proteome</keyword>
<comment type="caution">
    <text evidence="2">The sequence shown here is derived from an EMBL/GenBank/DDBJ whole genome shotgun (WGS) entry which is preliminary data.</text>
</comment>
<reference evidence="2 3" key="1">
    <citation type="submission" date="2019-07" db="EMBL/GenBank/DDBJ databases">
        <title>Whole genome shotgun sequence of Segetibacter aerophilus NBRC 106135.</title>
        <authorList>
            <person name="Hosoyama A."/>
            <person name="Uohara A."/>
            <person name="Ohji S."/>
            <person name="Ichikawa N."/>
        </authorList>
    </citation>
    <scope>NUCLEOTIDE SEQUENCE [LARGE SCALE GENOMIC DNA]</scope>
    <source>
        <strain evidence="2 3">NBRC 106135</strain>
    </source>
</reference>
<proteinExistence type="predicted"/>
<gene>
    <name evidence="2" type="ORF">SAE01_47190</name>
</gene>
<dbReference type="Pfam" id="PF05050">
    <property type="entry name" value="Methyltransf_21"/>
    <property type="match status" value="1"/>
</dbReference>
<accession>A0A512BJS5</accession>
<dbReference type="Gene3D" id="3.40.50.150">
    <property type="entry name" value="Vaccinia Virus protein VP39"/>
    <property type="match status" value="1"/>
</dbReference>
<dbReference type="InterPro" id="IPR006342">
    <property type="entry name" value="FkbM_mtfrase"/>
</dbReference>
<evidence type="ECO:0000259" key="1">
    <source>
        <dbReference type="Pfam" id="PF05050"/>
    </source>
</evidence>
<dbReference type="AlphaFoldDB" id="A0A512BJS5"/>
<dbReference type="RefSeq" id="WP_147206343.1">
    <property type="nucleotide sequence ID" value="NZ_BJYT01000046.1"/>
</dbReference>
<name>A0A512BJS5_9BACT</name>
<dbReference type="OrthoDB" id="9812600at2"/>
<dbReference type="EMBL" id="BJYT01000046">
    <property type="protein sequence ID" value="GEO12223.1"/>
    <property type="molecule type" value="Genomic_DNA"/>
</dbReference>
<organism evidence="2 3">
    <name type="scientific">Segetibacter aerophilus</name>
    <dbReference type="NCBI Taxonomy" id="670293"/>
    <lineage>
        <taxon>Bacteria</taxon>
        <taxon>Pseudomonadati</taxon>
        <taxon>Bacteroidota</taxon>
        <taxon>Chitinophagia</taxon>
        <taxon>Chitinophagales</taxon>
        <taxon>Chitinophagaceae</taxon>
        <taxon>Segetibacter</taxon>
    </lineage>
</organism>
<feature type="domain" description="Methyltransferase FkbM" evidence="1">
    <location>
        <begin position="59"/>
        <end position="214"/>
    </location>
</feature>
<dbReference type="InterPro" id="IPR029063">
    <property type="entry name" value="SAM-dependent_MTases_sf"/>
</dbReference>
<dbReference type="SUPFAM" id="SSF53335">
    <property type="entry name" value="S-adenosyl-L-methionine-dependent methyltransferases"/>
    <property type="match status" value="1"/>
</dbReference>